<dbReference type="Proteomes" id="UP000184782">
    <property type="component" value="Unassembled WGS sequence"/>
</dbReference>
<protein>
    <submittedName>
        <fullName evidence="1">Bacteriocin-type signal sequence-containing protein</fullName>
    </submittedName>
</protein>
<organism evidence="1 2">
    <name type="scientific">Chryseobacterium scophthalmum</name>
    <dbReference type="NCBI Taxonomy" id="59733"/>
    <lineage>
        <taxon>Bacteria</taxon>
        <taxon>Pseudomonadati</taxon>
        <taxon>Bacteroidota</taxon>
        <taxon>Flavobacteriia</taxon>
        <taxon>Flavobacteriales</taxon>
        <taxon>Weeksellaceae</taxon>
        <taxon>Chryseobacterium group</taxon>
        <taxon>Chryseobacterium</taxon>
    </lineage>
</organism>
<dbReference type="NCBIfam" id="NF047798">
    <property type="entry name" value="leader_Chryseo"/>
    <property type="match status" value="1"/>
</dbReference>
<accession>A0A1N6J059</accession>
<evidence type="ECO:0000313" key="1">
    <source>
        <dbReference type="EMBL" id="SIO37724.1"/>
    </source>
</evidence>
<keyword evidence="2" id="KW-1185">Reference proteome</keyword>
<dbReference type="EMBL" id="FSRQ01000005">
    <property type="protein sequence ID" value="SIO37724.1"/>
    <property type="molecule type" value="Genomic_DNA"/>
</dbReference>
<reference evidence="2" key="1">
    <citation type="submission" date="2016-12" db="EMBL/GenBank/DDBJ databases">
        <authorList>
            <person name="Varghese N."/>
            <person name="Submissions S."/>
        </authorList>
    </citation>
    <scope>NUCLEOTIDE SEQUENCE [LARGE SCALE GENOMIC DNA]</scope>
    <source>
        <strain evidence="2">DSM 16779</strain>
    </source>
</reference>
<dbReference type="AlphaFoldDB" id="A0A1N6J059"/>
<gene>
    <name evidence="1" type="ORF">SAMN05421769_3999</name>
</gene>
<dbReference type="STRING" id="59733.SAMN05421769_3999"/>
<sequence>MKNLKKISRKELKSISGGIEVCIQNCMVGYYKCCIPRQRYYCTPNGSQCGSIIIEP</sequence>
<name>A0A1N6J059_9FLAO</name>
<evidence type="ECO:0000313" key="2">
    <source>
        <dbReference type="Proteomes" id="UP000184782"/>
    </source>
</evidence>
<dbReference type="RefSeq" id="WP_407919825.1">
    <property type="nucleotide sequence ID" value="NZ_CP142423.1"/>
</dbReference>
<dbReference type="InterPro" id="IPR058074">
    <property type="entry name" value="Bacteriocin-like"/>
</dbReference>
<proteinExistence type="predicted"/>
<dbReference type="GeneID" id="303676019"/>